<dbReference type="EMBL" id="SSFX01000082">
    <property type="protein sequence ID" value="TXI27228.1"/>
    <property type="molecule type" value="Genomic_DNA"/>
</dbReference>
<accession>A0A5C7VSU2</accession>
<keyword evidence="4" id="KW-0238">DNA-binding</keyword>
<dbReference type="InterPro" id="IPR008490">
    <property type="entry name" value="Transposase_InsH_N"/>
</dbReference>
<evidence type="ECO:0000256" key="3">
    <source>
        <dbReference type="ARBA" id="ARBA00022578"/>
    </source>
</evidence>
<evidence type="ECO:0000313" key="8">
    <source>
        <dbReference type="EMBL" id="TXI27228.1"/>
    </source>
</evidence>
<protein>
    <submittedName>
        <fullName evidence="8">IS5 family transposase</fullName>
    </submittedName>
</protein>
<feature type="domain" description="Transposase InsH N-terminal" evidence="7">
    <location>
        <begin position="9"/>
        <end position="109"/>
    </location>
</feature>
<comment type="function">
    <text evidence="1">Involved in the transposition of the insertion sequence IS5.</text>
</comment>
<proteinExistence type="inferred from homology"/>
<feature type="domain" description="Transposase IS4-like" evidence="6">
    <location>
        <begin position="141"/>
        <end position="335"/>
    </location>
</feature>
<dbReference type="AlphaFoldDB" id="A0A5C7VSU2"/>
<dbReference type="GO" id="GO:0003677">
    <property type="term" value="F:DNA binding"/>
    <property type="evidence" value="ECO:0007669"/>
    <property type="project" value="UniProtKB-KW"/>
</dbReference>
<evidence type="ECO:0000313" key="9">
    <source>
        <dbReference type="Proteomes" id="UP000321055"/>
    </source>
</evidence>
<dbReference type="Pfam" id="PF01609">
    <property type="entry name" value="DDE_Tnp_1"/>
    <property type="match status" value="1"/>
</dbReference>
<dbReference type="GO" id="GO:0004803">
    <property type="term" value="F:transposase activity"/>
    <property type="evidence" value="ECO:0007669"/>
    <property type="project" value="InterPro"/>
</dbReference>
<dbReference type="InterPro" id="IPR047959">
    <property type="entry name" value="Transpos_IS5"/>
</dbReference>
<comment type="similarity">
    <text evidence="2">Belongs to the transposase 11 family.</text>
</comment>
<organism evidence="8 9">
    <name type="scientific">Nitrosomonas oligotropha</name>
    <dbReference type="NCBI Taxonomy" id="42354"/>
    <lineage>
        <taxon>Bacteria</taxon>
        <taxon>Pseudomonadati</taxon>
        <taxon>Pseudomonadota</taxon>
        <taxon>Betaproteobacteria</taxon>
        <taxon>Nitrosomonadales</taxon>
        <taxon>Nitrosomonadaceae</taxon>
        <taxon>Nitrosomonas</taxon>
    </lineage>
</organism>
<evidence type="ECO:0000256" key="2">
    <source>
        <dbReference type="ARBA" id="ARBA00010075"/>
    </source>
</evidence>
<name>A0A5C7VSU2_9PROT</name>
<reference evidence="8 9" key="1">
    <citation type="submission" date="2018-09" db="EMBL/GenBank/DDBJ databases">
        <title>Metagenome Assembled Genomes from an Advanced Water Purification Facility.</title>
        <authorList>
            <person name="Stamps B.W."/>
            <person name="Spear J.R."/>
        </authorList>
    </citation>
    <scope>NUCLEOTIDE SEQUENCE [LARGE SCALE GENOMIC DNA]</scope>
    <source>
        <strain evidence="8">Bin_54_1</strain>
    </source>
</reference>
<dbReference type="PANTHER" id="PTHR35604:SF2">
    <property type="entry name" value="TRANSPOSASE INSH FOR INSERTION SEQUENCE ELEMENT IS5A-RELATED"/>
    <property type="match status" value="1"/>
</dbReference>
<sequence>MQMSFGTLELSQRLKRDGVLMKIDGLIDWEKLRPQLTGLYKRELSHGGGQEPFDVLLMFKATLLGQWHSLSDAGLEQALSVRIDFLQFCGLSLSDEIPDETTLCRFRNRLVANDRLDGLLAAINEQLQSHGLMIKGATGAVIDATLIESAARPKKTITLEVDAEGKGVQFEDGSQPGVSCTEEQSADADATWLKKGKKSQFGYRSYLVVDAQDGYVRGVHTAPANQSEMLHFETAIDGAHIEANRVYADKGSASVANRQFLKQRKIKSAIMHRAYKNKPLLARQKLANKLISKKRYIVEQCFGTIKRLFGMRRASYFGTAKVNAQIMLKSICMNLKKAANKIFVDQPPRGAIRPNTA</sequence>
<evidence type="ECO:0000259" key="6">
    <source>
        <dbReference type="Pfam" id="PF01609"/>
    </source>
</evidence>
<dbReference type="NCBIfam" id="NF033581">
    <property type="entry name" value="transpos_IS5_4"/>
    <property type="match status" value="1"/>
</dbReference>
<gene>
    <name evidence="8" type="ORF">E6Q60_10345</name>
</gene>
<dbReference type="Proteomes" id="UP000321055">
    <property type="component" value="Unassembled WGS sequence"/>
</dbReference>
<evidence type="ECO:0000256" key="5">
    <source>
        <dbReference type="ARBA" id="ARBA00023172"/>
    </source>
</evidence>
<keyword evidence="5" id="KW-0233">DNA recombination</keyword>
<dbReference type="PANTHER" id="PTHR35604">
    <property type="entry name" value="TRANSPOSASE INSH FOR INSERTION SEQUENCE ELEMENT IS5A-RELATED"/>
    <property type="match status" value="1"/>
</dbReference>
<dbReference type="InterPro" id="IPR002559">
    <property type="entry name" value="Transposase_11"/>
</dbReference>
<dbReference type="GO" id="GO:0006313">
    <property type="term" value="P:DNA transposition"/>
    <property type="evidence" value="ECO:0007669"/>
    <property type="project" value="InterPro"/>
</dbReference>
<evidence type="ECO:0000256" key="1">
    <source>
        <dbReference type="ARBA" id="ARBA00003544"/>
    </source>
</evidence>
<evidence type="ECO:0000256" key="4">
    <source>
        <dbReference type="ARBA" id="ARBA00023125"/>
    </source>
</evidence>
<keyword evidence="3" id="KW-0815">Transposition</keyword>
<comment type="caution">
    <text evidence="8">The sequence shown here is derived from an EMBL/GenBank/DDBJ whole genome shotgun (WGS) entry which is preliminary data.</text>
</comment>
<evidence type="ECO:0000259" key="7">
    <source>
        <dbReference type="Pfam" id="PF05598"/>
    </source>
</evidence>
<dbReference type="Pfam" id="PF05598">
    <property type="entry name" value="DUF772"/>
    <property type="match status" value="1"/>
</dbReference>